<comment type="cofactor">
    <cofactor evidence="4">
        <name>Mg(2+)</name>
        <dbReference type="ChEBI" id="CHEBI:18420"/>
    </cofactor>
</comment>
<sequence>MPESDLDLLIDAAREAGRIARRYFRRDPGIWHKPGDAGPVTEADIAVNDMLKAELCTARPDYGWLSEETPDDAARLDASRAFIVDPIDGTRAFIDGDTSFAHSLAIASGGAVTAAVVYLPMKDALYAASAEGPSTLNGQPIRASGRSVAEGATLLATKPNLSSEHWRGGAPPPFERKFRASIAWRLCLVAEGRFDAMLTLRPTWEWDVAAGDLIARRAGARVTNRLGNAIRYNAPDPKAAGVIAAPGPLWQSLRNGLAE</sequence>
<evidence type="ECO:0000256" key="3">
    <source>
        <dbReference type="ARBA" id="ARBA00022842"/>
    </source>
</evidence>
<feature type="binding site" evidence="4">
    <location>
        <position position="207"/>
    </location>
    <ligand>
        <name>Mg(2+)</name>
        <dbReference type="ChEBI" id="CHEBI:18420"/>
        <label>1</label>
        <note>catalytic</note>
    </ligand>
</feature>
<dbReference type="PRINTS" id="PR00377">
    <property type="entry name" value="IMPHPHTASES"/>
</dbReference>
<dbReference type="Gene3D" id="3.40.190.80">
    <property type="match status" value="1"/>
</dbReference>
<keyword evidence="5" id="KW-0378">Hydrolase</keyword>
<feature type="binding site" evidence="4">
    <location>
        <position position="67"/>
    </location>
    <ligand>
        <name>Mg(2+)</name>
        <dbReference type="ChEBI" id="CHEBI:18420"/>
        <label>1</label>
        <note>catalytic</note>
    </ligand>
</feature>
<keyword evidence="6" id="KW-1185">Reference proteome</keyword>
<comment type="similarity">
    <text evidence="1">Belongs to the inositol monophosphatase superfamily.</text>
</comment>
<keyword evidence="2 4" id="KW-0479">Metal-binding</keyword>
<dbReference type="PANTHER" id="PTHR20854:SF4">
    <property type="entry name" value="INOSITOL-1-MONOPHOSPHATASE-RELATED"/>
    <property type="match status" value="1"/>
</dbReference>
<dbReference type="CDD" id="cd01638">
    <property type="entry name" value="CysQ"/>
    <property type="match status" value="1"/>
</dbReference>
<dbReference type="InterPro" id="IPR020550">
    <property type="entry name" value="Inositol_monophosphatase_CS"/>
</dbReference>
<name>A0A2R8BKA0_9RHOB</name>
<keyword evidence="3 4" id="KW-0460">Magnesium</keyword>
<dbReference type="PANTHER" id="PTHR20854">
    <property type="entry name" value="INOSITOL MONOPHOSPHATASE"/>
    <property type="match status" value="1"/>
</dbReference>
<dbReference type="GO" id="GO:0007165">
    <property type="term" value="P:signal transduction"/>
    <property type="evidence" value="ECO:0007669"/>
    <property type="project" value="TreeGrafter"/>
</dbReference>
<evidence type="ECO:0000256" key="2">
    <source>
        <dbReference type="ARBA" id="ARBA00022723"/>
    </source>
</evidence>
<dbReference type="SUPFAM" id="SSF56655">
    <property type="entry name" value="Carbohydrate phosphatase"/>
    <property type="match status" value="1"/>
</dbReference>
<dbReference type="EC" id="3.1.3.25" evidence="5"/>
<feature type="binding site" evidence="4">
    <location>
        <position position="88"/>
    </location>
    <ligand>
        <name>Mg(2+)</name>
        <dbReference type="ChEBI" id="CHEBI:18420"/>
        <label>1</label>
        <note>catalytic</note>
    </ligand>
</feature>
<evidence type="ECO:0000313" key="6">
    <source>
        <dbReference type="Proteomes" id="UP000244924"/>
    </source>
</evidence>
<dbReference type="Gene3D" id="3.30.540.10">
    <property type="entry name" value="Fructose-1,6-Bisphosphatase, subunit A, domain 1"/>
    <property type="match status" value="1"/>
</dbReference>
<evidence type="ECO:0000313" key="5">
    <source>
        <dbReference type="EMBL" id="SPH23819.1"/>
    </source>
</evidence>
<accession>A0A2R8BKA0</accession>
<dbReference type="RefSeq" id="WP_108853896.1">
    <property type="nucleotide sequence ID" value="NZ_OMOQ01000002.1"/>
</dbReference>
<reference evidence="5 6" key="1">
    <citation type="submission" date="2018-03" db="EMBL/GenBank/DDBJ databases">
        <authorList>
            <person name="Keele B.F."/>
        </authorList>
    </citation>
    <scope>NUCLEOTIDE SEQUENCE [LARGE SCALE GENOMIC DNA]</scope>
    <source>
        <strain evidence="5 6">CECT 8626</strain>
    </source>
</reference>
<dbReference type="GO" id="GO:0006020">
    <property type="term" value="P:inositol metabolic process"/>
    <property type="evidence" value="ECO:0007669"/>
    <property type="project" value="TreeGrafter"/>
</dbReference>
<dbReference type="InterPro" id="IPR000760">
    <property type="entry name" value="Inositol_monophosphatase-like"/>
</dbReference>
<evidence type="ECO:0000256" key="4">
    <source>
        <dbReference type="PIRSR" id="PIRSR600760-2"/>
    </source>
</evidence>
<gene>
    <name evidence="5" type="primary">suhB_3</name>
    <name evidence="5" type="ORF">DEA8626_02891</name>
</gene>
<feature type="binding site" evidence="4">
    <location>
        <position position="85"/>
    </location>
    <ligand>
        <name>Mg(2+)</name>
        <dbReference type="ChEBI" id="CHEBI:18420"/>
        <label>1</label>
        <note>catalytic</note>
    </ligand>
</feature>
<dbReference type="GO" id="GO:0046854">
    <property type="term" value="P:phosphatidylinositol phosphate biosynthetic process"/>
    <property type="evidence" value="ECO:0007669"/>
    <property type="project" value="InterPro"/>
</dbReference>
<dbReference type="OrthoDB" id="9785695at2"/>
<evidence type="ECO:0000256" key="1">
    <source>
        <dbReference type="ARBA" id="ARBA00009759"/>
    </source>
</evidence>
<dbReference type="AlphaFoldDB" id="A0A2R8BKA0"/>
<dbReference type="EMBL" id="OMOQ01000002">
    <property type="protein sequence ID" value="SPH23819.1"/>
    <property type="molecule type" value="Genomic_DNA"/>
</dbReference>
<dbReference type="GO" id="GO:0046872">
    <property type="term" value="F:metal ion binding"/>
    <property type="evidence" value="ECO:0007669"/>
    <property type="project" value="UniProtKB-KW"/>
</dbReference>
<dbReference type="PROSITE" id="PS00630">
    <property type="entry name" value="IMP_2"/>
    <property type="match status" value="1"/>
</dbReference>
<proteinExistence type="inferred from homology"/>
<protein>
    <submittedName>
        <fullName evidence="5">Inositol-1-monophosphatase</fullName>
        <ecNumber evidence="5">3.1.3.25</ecNumber>
    </submittedName>
</protein>
<organism evidence="5 6">
    <name type="scientific">Albidovulum aquaemixtae</name>
    <dbReference type="NCBI Taxonomy" id="1542388"/>
    <lineage>
        <taxon>Bacteria</taxon>
        <taxon>Pseudomonadati</taxon>
        <taxon>Pseudomonadota</taxon>
        <taxon>Alphaproteobacteria</taxon>
        <taxon>Rhodobacterales</taxon>
        <taxon>Paracoccaceae</taxon>
        <taxon>Albidovulum</taxon>
    </lineage>
</organism>
<dbReference type="Pfam" id="PF00459">
    <property type="entry name" value="Inositol_P"/>
    <property type="match status" value="1"/>
</dbReference>
<feature type="binding site" evidence="4">
    <location>
        <position position="87"/>
    </location>
    <ligand>
        <name>Mg(2+)</name>
        <dbReference type="ChEBI" id="CHEBI:18420"/>
        <label>1</label>
        <note>catalytic</note>
    </ligand>
</feature>
<dbReference type="Proteomes" id="UP000244924">
    <property type="component" value="Unassembled WGS sequence"/>
</dbReference>
<dbReference type="GO" id="GO:0008934">
    <property type="term" value="F:inositol monophosphate 1-phosphatase activity"/>
    <property type="evidence" value="ECO:0007669"/>
    <property type="project" value="TreeGrafter"/>
</dbReference>